<organism evidence="5 6">
    <name type="scientific">Plectus sambesii</name>
    <dbReference type="NCBI Taxonomy" id="2011161"/>
    <lineage>
        <taxon>Eukaryota</taxon>
        <taxon>Metazoa</taxon>
        <taxon>Ecdysozoa</taxon>
        <taxon>Nematoda</taxon>
        <taxon>Chromadorea</taxon>
        <taxon>Plectida</taxon>
        <taxon>Plectina</taxon>
        <taxon>Plectoidea</taxon>
        <taxon>Plectidae</taxon>
        <taxon>Plectus</taxon>
    </lineage>
</organism>
<dbReference type="GO" id="GO:0046872">
    <property type="term" value="F:metal ion binding"/>
    <property type="evidence" value="ECO:0007669"/>
    <property type="project" value="UniProtKB-KW"/>
</dbReference>
<dbReference type="GO" id="GO:0031418">
    <property type="term" value="F:L-ascorbic acid binding"/>
    <property type="evidence" value="ECO:0007669"/>
    <property type="project" value="UniProtKB-KW"/>
</dbReference>
<dbReference type="WBParaSite" id="PSAMB.scaffold14859size1755.g36258.t1">
    <property type="protein sequence ID" value="PSAMB.scaffold14859size1755.g36258.t1"/>
    <property type="gene ID" value="PSAMB.scaffold14859size1755.g36258"/>
</dbReference>
<keyword evidence="3" id="KW-0408">Iron</keyword>
<dbReference type="GO" id="GO:0005783">
    <property type="term" value="C:endoplasmic reticulum"/>
    <property type="evidence" value="ECO:0007669"/>
    <property type="project" value="TreeGrafter"/>
</dbReference>
<evidence type="ECO:0000256" key="2">
    <source>
        <dbReference type="ARBA" id="ARBA00022896"/>
    </source>
</evidence>
<dbReference type="PANTHER" id="PTHR10869">
    <property type="entry name" value="PROLYL 4-HYDROXYLASE ALPHA SUBUNIT"/>
    <property type="match status" value="1"/>
</dbReference>
<protein>
    <submittedName>
        <fullName evidence="6">Prolyl 4-hydroxylase alpha subunit Fe(2+) 2OG dioxygenase domain-containing protein</fullName>
    </submittedName>
</protein>
<dbReference type="InterPro" id="IPR045054">
    <property type="entry name" value="P4HA-like"/>
</dbReference>
<feature type="domain" description="Prolyl 4-hydroxylase alpha subunit Fe(2+) 2OG dioxygenase" evidence="4">
    <location>
        <begin position="10"/>
        <end position="81"/>
    </location>
</feature>
<keyword evidence="1" id="KW-0479">Metal-binding</keyword>
<dbReference type="PANTHER" id="PTHR10869:SF215">
    <property type="entry name" value="FE2OG DIOXYGENASE DOMAIN-CONTAINING PROTEIN"/>
    <property type="match status" value="1"/>
</dbReference>
<dbReference type="Pfam" id="PF13640">
    <property type="entry name" value="2OG-FeII_Oxy_3"/>
    <property type="match status" value="1"/>
</dbReference>
<reference evidence="6" key="1">
    <citation type="submission" date="2022-11" db="UniProtKB">
        <authorList>
            <consortium name="WormBaseParasite"/>
        </authorList>
    </citation>
    <scope>IDENTIFICATION</scope>
</reference>
<accession>A0A914V3P3</accession>
<evidence type="ECO:0000256" key="3">
    <source>
        <dbReference type="ARBA" id="ARBA00023004"/>
    </source>
</evidence>
<dbReference type="AlphaFoldDB" id="A0A914V3P3"/>
<evidence type="ECO:0000259" key="4">
    <source>
        <dbReference type="Pfam" id="PF13640"/>
    </source>
</evidence>
<sequence>MYDWWMVNFGNRIATFLLVLETATKGGGTIFPYLDITIMPEAGDAILWFNMQPDGTRAHTSLHGACPIREGRKVAATLWVRVRGQEFMAPCPSQPTVAYELEPFLARI</sequence>
<dbReference type="Gene3D" id="2.60.120.620">
    <property type="entry name" value="q2cbj1_9rhob like domain"/>
    <property type="match status" value="1"/>
</dbReference>
<dbReference type="GO" id="GO:0004656">
    <property type="term" value="F:procollagen-proline 4-dioxygenase activity"/>
    <property type="evidence" value="ECO:0007669"/>
    <property type="project" value="TreeGrafter"/>
</dbReference>
<evidence type="ECO:0000313" key="6">
    <source>
        <dbReference type="WBParaSite" id="PSAMB.scaffold14859size1755.g36258.t1"/>
    </source>
</evidence>
<keyword evidence="5" id="KW-1185">Reference proteome</keyword>
<evidence type="ECO:0000313" key="5">
    <source>
        <dbReference type="Proteomes" id="UP000887566"/>
    </source>
</evidence>
<keyword evidence="2" id="KW-0847">Vitamin C</keyword>
<evidence type="ECO:0000256" key="1">
    <source>
        <dbReference type="ARBA" id="ARBA00022723"/>
    </source>
</evidence>
<dbReference type="Proteomes" id="UP000887566">
    <property type="component" value="Unplaced"/>
</dbReference>
<proteinExistence type="predicted"/>
<dbReference type="InterPro" id="IPR044862">
    <property type="entry name" value="Pro_4_hyd_alph_FE2OG_OXY"/>
</dbReference>
<name>A0A914V3P3_9BILA</name>